<accession>A0A6V8KXI9</accession>
<reference evidence="2 3" key="2">
    <citation type="submission" date="2020-03" db="EMBL/GenBank/DDBJ databases">
        <authorList>
            <person name="Ichikawa N."/>
            <person name="Kimura A."/>
            <person name="Kitahashi Y."/>
            <person name="Uohara A."/>
        </authorList>
    </citation>
    <scope>NUCLEOTIDE SEQUENCE [LARGE SCALE GENOMIC DNA]</scope>
    <source>
        <strain evidence="2 3">NBRC 108638</strain>
    </source>
</reference>
<dbReference type="AlphaFoldDB" id="A0A6V8KXI9"/>
<dbReference type="RefSeq" id="WP_218577058.1">
    <property type="nucleotide sequence ID" value="NZ_BLPG01000001.1"/>
</dbReference>
<proteinExistence type="predicted"/>
<feature type="region of interest" description="Disordered" evidence="1">
    <location>
        <begin position="415"/>
        <end position="442"/>
    </location>
</feature>
<gene>
    <name evidence="2" type="ORF">Prum_010400</name>
</gene>
<comment type="caution">
    <text evidence="2">The sequence shown here is derived from an EMBL/GenBank/DDBJ whole genome shotgun (WGS) entry which is preliminary data.</text>
</comment>
<dbReference type="EMBL" id="BLPG01000001">
    <property type="protein sequence ID" value="GFJ87398.1"/>
    <property type="molecule type" value="Genomic_DNA"/>
</dbReference>
<sequence length="620" mass="65985">MEYDGDLASARRWFGAAYVEAERTGDVAVMARAVVGYGGLWVHEHRTAVAAGLFEGRAAYVSTLVAAAGLDPEKHGDLALRLRVRAAGESDYRVGRSETILALLDEARASPDPAARIEALSIAHHCLLGPEYVHLRRRLADELIGEAARAGRRGPMLMSLLWQVVDMLLSGDRHAGRRLAELRAQLAEGPHLAAGFVAGAVDVMLAIRAGRLEEAEQLAQQCYELGTKAGDVDAQAWYVAQLVAIRWYQGRLPELLPMLYATASAPTLSAVDNSLVGAVAVASALAGDRRAAENALASLRGSGLDRLPRSSSWLVTMYGIVEAAYLLDNRHAAARVYGLLLPFAHLPMMASLGVACFGSVEHALGVAALTMGDLDRAMEHLREAVHRNLALGHWPAVRTSRLRFAEALDRRGGPDDAAAAAAQRTAAGELAPPGESGATAHSVTCVRQGRRWRVEMGARSVTVDHMVGMLHLAVLTANAGAEIRSIELVAGVEALGRAAATDAGSAQALLDETAVRSYRQRVAELTEAIDGAGHRGVAAAVATMEQERDWVLAQLGTGTSLAGRRRSFANDEERARLAVGRAIRRAVAQIDRADPVIGAHLRASVHSGMRCWYQPAGPVA</sequence>
<keyword evidence="3" id="KW-1185">Reference proteome</keyword>
<evidence type="ECO:0000313" key="2">
    <source>
        <dbReference type="EMBL" id="GFJ87398.1"/>
    </source>
</evidence>
<evidence type="ECO:0008006" key="4">
    <source>
        <dbReference type="Google" id="ProtNLM"/>
    </source>
</evidence>
<evidence type="ECO:0000313" key="3">
    <source>
        <dbReference type="Proteomes" id="UP000482960"/>
    </source>
</evidence>
<evidence type="ECO:0000256" key="1">
    <source>
        <dbReference type="SAM" id="MobiDB-lite"/>
    </source>
</evidence>
<feature type="compositionally biased region" description="Low complexity" evidence="1">
    <location>
        <begin position="415"/>
        <end position="428"/>
    </location>
</feature>
<reference evidence="2 3" key="1">
    <citation type="submission" date="2020-03" db="EMBL/GenBank/DDBJ databases">
        <title>Whole genome shotgun sequence of Phytohabitans rumicis NBRC 108638.</title>
        <authorList>
            <person name="Komaki H."/>
            <person name="Tamura T."/>
        </authorList>
    </citation>
    <scope>NUCLEOTIDE SEQUENCE [LARGE SCALE GENOMIC DNA]</scope>
    <source>
        <strain evidence="2 3">NBRC 108638</strain>
    </source>
</reference>
<protein>
    <recommendedName>
        <fullName evidence="4">MalT-like TPR region domain-containing protein</fullName>
    </recommendedName>
</protein>
<name>A0A6V8KXI9_9ACTN</name>
<dbReference type="Proteomes" id="UP000482960">
    <property type="component" value="Unassembled WGS sequence"/>
</dbReference>
<organism evidence="2 3">
    <name type="scientific">Phytohabitans rumicis</name>
    <dbReference type="NCBI Taxonomy" id="1076125"/>
    <lineage>
        <taxon>Bacteria</taxon>
        <taxon>Bacillati</taxon>
        <taxon>Actinomycetota</taxon>
        <taxon>Actinomycetes</taxon>
        <taxon>Micromonosporales</taxon>
        <taxon>Micromonosporaceae</taxon>
    </lineage>
</organism>